<keyword evidence="2" id="KW-1185">Reference proteome</keyword>
<dbReference type="EMBL" id="JARBHB010000003">
    <property type="protein sequence ID" value="KAJ8889622.1"/>
    <property type="molecule type" value="Genomic_DNA"/>
</dbReference>
<name>A0ABQ9HZ03_9NEOP</name>
<proteinExistence type="predicted"/>
<accession>A0ABQ9HZ03</accession>
<evidence type="ECO:0000313" key="2">
    <source>
        <dbReference type="Proteomes" id="UP001159363"/>
    </source>
</evidence>
<dbReference type="Proteomes" id="UP001159363">
    <property type="component" value="Chromosome 3"/>
</dbReference>
<comment type="caution">
    <text evidence="1">The sequence shown here is derived from an EMBL/GenBank/DDBJ whole genome shotgun (WGS) entry which is preliminary data.</text>
</comment>
<sequence>MKQRHNISVKETGGPSEKLLTNGTIHHVFRMRKFCCDPARNYIRLALKIRLGNITKYSKIHEILPCNIKPLLTSSDRNIIDFSNVQHSSHLKSTSVYFASNIIMALMRKMCGLKVAIRTTLKANNCQGADVERALQNRQIRVCAFNLQSVLHTACCNLSVFYCKMRLNCYFWNEASGNNVAIKHASCVYVYIKSTDCNDMPIIFCSDNCYSQNKNKF</sequence>
<organism evidence="1 2">
    <name type="scientific">Dryococelus australis</name>
    <dbReference type="NCBI Taxonomy" id="614101"/>
    <lineage>
        <taxon>Eukaryota</taxon>
        <taxon>Metazoa</taxon>
        <taxon>Ecdysozoa</taxon>
        <taxon>Arthropoda</taxon>
        <taxon>Hexapoda</taxon>
        <taxon>Insecta</taxon>
        <taxon>Pterygota</taxon>
        <taxon>Neoptera</taxon>
        <taxon>Polyneoptera</taxon>
        <taxon>Phasmatodea</taxon>
        <taxon>Verophasmatodea</taxon>
        <taxon>Anareolatae</taxon>
        <taxon>Phasmatidae</taxon>
        <taxon>Eurycanthinae</taxon>
        <taxon>Dryococelus</taxon>
    </lineage>
</organism>
<protein>
    <submittedName>
        <fullName evidence="1">Uncharacterized protein</fullName>
    </submittedName>
</protein>
<evidence type="ECO:0000313" key="1">
    <source>
        <dbReference type="EMBL" id="KAJ8889622.1"/>
    </source>
</evidence>
<gene>
    <name evidence="1" type="ORF">PR048_009122</name>
</gene>
<reference evidence="1 2" key="1">
    <citation type="submission" date="2023-02" db="EMBL/GenBank/DDBJ databases">
        <title>LHISI_Scaffold_Assembly.</title>
        <authorList>
            <person name="Stuart O.P."/>
            <person name="Cleave R."/>
            <person name="Magrath M.J.L."/>
            <person name="Mikheyev A.S."/>
        </authorList>
    </citation>
    <scope>NUCLEOTIDE SEQUENCE [LARGE SCALE GENOMIC DNA]</scope>
    <source>
        <strain evidence="1">Daus_M_001</strain>
        <tissue evidence="1">Leg muscle</tissue>
    </source>
</reference>